<dbReference type="Proteomes" id="UP000321248">
    <property type="component" value="Unassembled WGS sequence"/>
</dbReference>
<keyword evidence="4" id="KW-0804">Transcription</keyword>
<dbReference type="SUPFAM" id="SSF46689">
    <property type="entry name" value="Homeodomain-like"/>
    <property type="match status" value="1"/>
</dbReference>
<evidence type="ECO:0000256" key="4">
    <source>
        <dbReference type="ARBA" id="ARBA00023163"/>
    </source>
</evidence>
<evidence type="ECO:0000256" key="3">
    <source>
        <dbReference type="ARBA" id="ARBA00023125"/>
    </source>
</evidence>
<accession>A0A5C8KXG9</accession>
<evidence type="ECO:0000256" key="1">
    <source>
        <dbReference type="ARBA" id="ARBA00022491"/>
    </source>
</evidence>
<dbReference type="PANTHER" id="PTHR30055:SF240">
    <property type="entry name" value="HTH-TYPE TRANSCRIPTIONAL REGULATOR ACRR"/>
    <property type="match status" value="1"/>
</dbReference>
<dbReference type="Pfam" id="PF08361">
    <property type="entry name" value="TetR_C_2"/>
    <property type="match status" value="1"/>
</dbReference>
<dbReference type="EMBL" id="VRTS01000001">
    <property type="protein sequence ID" value="TXK65768.1"/>
    <property type="molecule type" value="Genomic_DNA"/>
</dbReference>
<dbReference type="InterPro" id="IPR050109">
    <property type="entry name" value="HTH-type_TetR-like_transc_reg"/>
</dbReference>
<dbReference type="GO" id="GO:0000976">
    <property type="term" value="F:transcription cis-regulatory region binding"/>
    <property type="evidence" value="ECO:0007669"/>
    <property type="project" value="TreeGrafter"/>
</dbReference>
<dbReference type="InterPro" id="IPR013572">
    <property type="entry name" value="Tscrpt_reg_MAATS_C"/>
</dbReference>
<proteinExistence type="predicted"/>
<evidence type="ECO:0000313" key="8">
    <source>
        <dbReference type="Proteomes" id="UP000321248"/>
    </source>
</evidence>
<keyword evidence="3 5" id="KW-0238">DNA-binding</keyword>
<organism evidence="7 8">
    <name type="scientific">Alkalisalibacterium limincola</name>
    <dbReference type="NCBI Taxonomy" id="2699169"/>
    <lineage>
        <taxon>Bacteria</taxon>
        <taxon>Pseudomonadati</taxon>
        <taxon>Pseudomonadota</taxon>
        <taxon>Gammaproteobacteria</taxon>
        <taxon>Lysobacterales</taxon>
        <taxon>Lysobacteraceae</taxon>
        <taxon>Alkalisalibacterium</taxon>
    </lineage>
</organism>
<reference evidence="7 8" key="1">
    <citation type="submission" date="2019-08" db="EMBL/GenBank/DDBJ databases">
        <authorList>
            <person name="Karlyshev A.V."/>
        </authorList>
    </citation>
    <scope>NUCLEOTIDE SEQUENCE [LARGE SCALE GENOMIC DNA]</scope>
    <source>
        <strain evidence="7 8">Alg18-2.2</strain>
    </source>
</reference>
<dbReference type="PANTHER" id="PTHR30055">
    <property type="entry name" value="HTH-TYPE TRANSCRIPTIONAL REGULATOR RUTR"/>
    <property type="match status" value="1"/>
</dbReference>
<dbReference type="Gene3D" id="1.10.357.10">
    <property type="entry name" value="Tetracycline Repressor, domain 2"/>
    <property type="match status" value="1"/>
</dbReference>
<dbReference type="PRINTS" id="PR00455">
    <property type="entry name" value="HTHTETR"/>
</dbReference>
<keyword evidence="1" id="KW-0678">Repressor</keyword>
<keyword evidence="8" id="KW-1185">Reference proteome</keyword>
<feature type="DNA-binding region" description="H-T-H motif" evidence="5">
    <location>
        <begin position="73"/>
        <end position="92"/>
    </location>
</feature>
<evidence type="ECO:0000313" key="7">
    <source>
        <dbReference type="EMBL" id="TXK65768.1"/>
    </source>
</evidence>
<dbReference type="PROSITE" id="PS50977">
    <property type="entry name" value="HTH_TETR_2"/>
    <property type="match status" value="1"/>
</dbReference>
<comment type="caution">
    <text evidence="7">The sequence shown here is derived from an EMBL/GenBank/DDBJ whole genome shotgun (WGS) entry which is preliminary data.</text>
</comment>
<keyword evidence="2" id="KW-0805">Transcription regulation</keyword>
<gene>
    <name evidence="7" type="ORF">FU658_01260</name>
</gene>
<protein>
    <submittedName>
        <fullName evidence="7">TetR family transcriptional regulator</fullName>
    </submittedName>
</protein>
<dbReference type="InterPro" id="IPR001647">
    <property type="entry name" value="HTH_TetR"/>
</dbReference>
<dbReference type="AlphaFoldDB" id="A0A5C8KXG9"/>
<feature type="domain" description="HTH tetR-type" evidence="6">
    <location>
        <begin position="50"/>
        <end position="110"/>
    </location>
</feature>
<dbReference type="InterPro" id="IPR036271">
    <property type="entry name" value="Tet_transcr_reg_TetR-rel_C_sf"/>
</dbReference>
<dbReference type="GO" id="GO:0003700">
    <property type="term" value="F:DNA-binding transcription factor activity"/>
    <property type="evidence" value="ECO:0007669"/>
    <property type="project" value="TreeGrafter"/>
</dbReference>
<evidence type="ECO:0000256" key="5">
    <source>
        <dbReference type="PROSITE-ProRule" id="PRU00335"/>
    </source>
</evidence>
<dbReference type="OrthoDB" id="63332at2"/>
<dbReference type="SUPFAM" id="SSF48498">
    <property type="entry name" value="Tetracyclin repressor-like, C-terminal domain"/>
    <property type="match status" value="1"/>
</dbReference>
<evidence type="ECO:0000259" key="6">
    <source>
        <dbReference type="PROSITE" id="PS50977"/>
    </source>
</evidence>
<name>A0A5C8KXG9_9GAMM</name>
<dbReference type="Pfam" id="PF00440">
    <property type="entry name" value="TetR_N"/>
    <property type="match status" value="1"/>
</dbReference>
<dbReference type="InterPro" id="IPR009057">
    <property type="entry name" value="Homeodomain-like_sf"/>
</dbReference>
<sequence>MAALYKHVCMFVNYPGRAADGPSRNAPFQPCPWRHFTRWTMARKTKEEAEQTRESILDAAELAFRDCGVSRTSLDQIAKRAGCTRGAVYWHFENKFDLFGALMERTQSPLFQRFERAVSDDQPDPVDAMREATIHSIQDLATNPHSRNMLEILFHRCEFVDELAPVVDRHTEKMQWVIGNSARAFKRAQSLGLVDTDLCPEFCAAMFHTLTTGIIRDWLLAPETIPIRSISESMIDHLLASFGHVPSKARAVTMRERMCEQAQATTKAAQAG</sequence>
<evidence type="ECO:0000256" key="2">
    <source>
        <dbReference type="ARBA" id="ARBA00023015"/>
    </source>
</evidence>